<keyword evidence="1" id="KW-0472">Membrane</keyword>
<evidence type="ECO:0000256" key="1">
    <source>
        <dbReference type="SAM" id="Phobius"/>
    </source>
</evidence>
<dbReference type="InterPro" id="IPR036938">
    <property type="entry name" value="PAP2/HPO_sf"/>
</dbReference>
<dbReference type="SUPFAM" id="SSF48317">
    <property type="entry name" value="Acid phosphatase/Vanadium-dependent haloperoxidase"/>
    <property type="match status" value="1"/>
</dbReference>
<dbReference type="EMBL" id="JAIQUM010000016">
    <property type="protein sequence ID" value="MBZ5750514.1"/>
    <property type="molecule type" value="Genomic_DNA"/>
</dbReference>
<comment type="caution">
    <text evidence="3">The sequence shown here is derived from an EMBL/GenBank/DDBJ whole genome shotgun (WGS) entry which is preliminary data.</text>
</comment>
<dbReference type="Gene3D" id="1.20.144.10">
    <property type="entry name" value="Phosphatidic acid phosphatase type 2/haloperoxidase"/>
    <property type="match status" value="1"/>
</dbReference>
<feature type="transmembrane region" description="Helical" evidence="1">
    <location>
        <begin position="55"/>
        <end position="73"/>
    </location>
</feature>
<evidence type="ECO:0000313" key="3">
    <source>
        <dbReference type="EMBL" id="MBZ5750514.1"/>
    </source>
</evidence>
<gene>
    <name evidence="3" type="ORF">K9V48_09695</name>
</gene>
<evidence type="ECO:0000259" key="2">
    <source>
        <dbReference type="SMART" id="SM00014"/>
    </source>
</evidence>
<dbReference type="PANTHER" id="PTHR14969">
    <property type="entry name" value="SPHINGOSINE-1-PHOSPHATE PHOSPHOHYDROLASE"/>
    <property type="match status" value="1"/>
</dbReference>
<dbReference type="Pfam" id="PF01569">
    <property type="entry name" value="PAP2"/>
    <property type="match status" value="1"/>
</dbReference>
<organism evidence="3 4">
    <name type="scientific">Metabacillus rhizolycopersici</name>
    <dbReference type="NCBI Taxonomy" id="2875709"/>
    <lineage>
        <taxon>Bacteria</taxon>
        <taxon>Bacillati</taxon>
        <taxon>Bacillota</taxon>
        <taxon>Bacilli</taxon>
        <taxon>Bacillales</taxon>
        <taxon>Bacillaceae</taxon>
        <taxon>Metabacillus</taxon>
    </lineage>
</organism>
<dbReference type="InterPro" id="IPR000326">
    <property type="entry name" value="PAP2/HPO"/>
</dbReference>
<feature type="transmembrane region" description="Helical" evidence="1">
    <location>
        <begin position="21"/>
        <end position="43"/>
    </location>
</feature>
<protein>
    <submittedName>
        <fullName evidence="3">Undecaprenyl-diphosphatase</fullName>
    </submittedName>
</protein>
<reference evidence="3" key="1">
    <citation type="submission" date="2024-05" db="EMBL/GenBank/DDBJ databases">
        <title>Metabacillus sp. nov., isolated from the rhizosphere soil of tomato plants.</title>
        <authorList>
            <person name="Ma R."/>
        </authorList>
    </citation>
    <scope>NUCLEOTIDE SEQUENCE</scope>
    <source>
        <strain evidence="3">DBTR6</strain>
    </source>
</reference>
<dbReference type="SMART" id="SM00014">
    <property type="entry name" value="acidPPc"/>
    <property type="match status" value="1"/>
</dbReference>
<keyword evidence="1" id="KW-0812">Transmembrane</keyword>
<keyword evidence="4" id="KW-1185">Reference proteome</keyword>
<accession>A0ABS7UQK7</accession>
<evidence type="ECO:0000313" key="4">
    <source>
        <dbReference type="Proteomes" id="UP001165287"/>
    </source>
</evidence>
<dbReference type="CDD" id="cd03385">
    <property type="entry name" value="PAP2_BcrC_like"/>
    <property type="match status" value="1"/>
</dbReference>
<keyword evidence="1" id="KW-1133">Transmembrane helix</keyword>
<dbReference type="RefSeq" id="WP_224138714.1">
    <property type="nucleotide sequence ID" value="NZ_JAIQUM010000016.1"/>
</dbReference>
<dbReference type="InterPro" id="IPR033879">
    <property type="entry name" value="UPP_Pase"/>
</dbReference>
<feature type="domain" description="Phosphatidic acid phosphatase type 2/haloperoxidase" evidence="2">
    <location>
        <begin position="51"/>
        <end position="159"/>
    </location>
</feature>
<sequence length="171" mass="19626">MNFKIFRAINRLAGHFSLMDMLMILISNKVRYVFIFVLGLMWFRNDSGKKVVLNAINSTVFTLLINNLIKLFYFKPRPFMKRRIGILIPSKTDSSFPSKHTLLVFAVSTSIFLRERFLGSIMLGLSVLTGLSRIWVGHHYPSDIIGSSFIGTLTSLVIDKTSRLFRSFVRL</sequence>
<name>A0ABS7UQK7_9BACI</name>
<dbReference type="PANTHER" id="PTHR14969:SF58">
    <property type="entry name" value="UNDECAPRENYL-DIPHOSPHATASE BCRC"/>
    <property type="match status" value="1"/>
</dbReference>
<dbReference type="Proteomes" id="UP001165287">
    <property type="component" value="Unassembled WGS sequence"/>
</dbReference>
<feature type="transmembrane region" description="Helical" evidence="1">
    <location>
        <begin position="117"/>
        <end position="136"/>
    </location>
</feature>
<proteinExistence type="predicted"/>